<keyword evidence="3" id="KW-1185">Reference proteome</keyword>
<feature type="region of interest" description="Disordered" evidence="1">
    <location>
        <begin position="1"/>
        <end position="31"/>
    </location>
</feature>
<feature type="compositionally biased region" description="Gly residues" evidence="1">
    <location>
        <begin position="1"/>
        <end position="12"/>
    </location>
</feature>
<sequence>MDGSEGVWGGGPPIHTPSLPSIHSPSHTPNLPPLMCVDGTKVFSFLSDCAPPR</sequence>
<dbReference type="Proteomes" id="UP000747542">
    <property type="component" value="Unassembled WGS sequence"/>
</dbReference>
<accession>A0A8J5N7W9</accession>
<name>A0A8J5N7W9_HOMAM</name>
<evidence type="ECO:0000313" key="3">
    <source>
        <dbReference type="Proteomes" id="UP000747542"/>
    </source>
</evidence>
<dbReference type="EMBL" id="JAHLQT010006549">
    <property type="protein sequence ID" value="KAG7174862.1"/>
    <property type="molecule type" value="Genomic_DNA"/>
</dbReference>
<evidence type="ECO:0000313" key="2">
    <source>
        <dbReference type="EMBL" id="KAG7174862.1"/>
    </source>
</evidence>
<evidence type="ECO:0000256" key="1">
    <source>
        <dbReference type="SAM" id="MobiDB-lite"/>
    </source>
</evidence>
<protein>
    <submittedName>
        <fullName evidence="2">Uncharacterized protein</fullName>
    </submittedName>
</protein>
<gene>
    <name evidence="2" type="ORF">Hamer_G031051</name>
</gene>
<reference evidence="2" key="1">
    <citation type="journal article" date="2021" name="Sci. Adv.">
        <title>The American lobster genome reveals insights on longevity, neural, and immune adaptations.</title>
        <authorList>
            <person name="Polinski J.M."/>
            <person name="Zimin A.V."/>
            <person name="Clark K.F."/>
            <person name="Kohn A.B."/>
            <person name="Sadowski N."/>
            <person name="Timp W."/>
            <person name="Ptitsyn A."/>
            <person name="Khanna P."/>
            <person name="Romanova D.Y."/>
            <person name="Williams P."/>
            <person name="Greenwood S.J."/>
            <person name="Moroz L.L."/>
            <person name="Walt D.R."/>
            <person name="Bodnar A.G."/>
        </authorList>
    </citation>
    <scope>NUCLEOTIDE SEQUENCE</scope>
    <source>
        <strain evidence="2">GMGI-L3</strain>
    </source>
</reference>
<feature type="compositionally biased region" description="Polar residues" evidence="1">
    <location>
        <begin position="18"/>
        <end position="29"/>
    </location>
</feature>
<organism evidence="2 3">
    <name type="scientific">Homarus americanus</name>
    <name type="common">American lobster</name>
    <dbReference type="NCBI Taxonomy" id="6706"/>
    <lineage>
        <taxon>Eukaryota</taxon>
        <taxon>Metazoa</taxon>
        <taxon>Ecdysozoa</taxon>
        <taxon>Arthropoda</taxon>
        <taxon>Crustacea</taxon>
        <taxon>Multicrustacea</taxon>
        <taxon>Malacostraca</taxon>
        <taxon>Eumalacostraca</taxon>
        <taxon>Eucarida</taxon>
        <taxon>Decapoda</taxon>
        <taxon>Pleocyemata</taxon>
        <taxon>Astacidea</taxon>
        <taxon>Nephropoidea</taxon>
        <taxon>Nephropidae</taxon>
        <taxon>Homarus</taxon>
    </lineage>
</organism>
<dbReference type="AlphaFoldDB" id="A0A8J5N7W9"/>
<comment type="caution">
    <text evidence="2">The sequence shown here is derived from an EMBL/GenBank/DDBJ whole genome shotgun (WGS) entry which is preliminary data.</text>
</comment>
<proteinExistence type="predicted"/>